<protein>
    <submittedName>
        <fullName evidence="1">Trypsin-like peptidase domain-containing protein</fullName>
    </submittedName>
</protein>
<name>A0ABW6XJM1_9ACTN</name>
<gene>
    <name evidence="1" type="ORF">ACFY8C_04910</name>
</gene>
<comment type="caution">
    <text evidence="1">The sequence shown here is derived from an EMBL/GenBank/DDBJ whole genome shotgun (WGS) entry which is preliminary data.</text>
</comment>
<sequence>MPESWAPEILSMARSVRRDIPRIRVILGQLGIRNVDYEDPDDYVPSAITNALGRGKIVAFQAALAKADLIVDGPVDISRGLFERLVELHSFVAPAYLPVDARLAARRFLLASDLVCRIDAGSRHGTGLLVAPTLVATAAHLVSDLVDATGPGLPVPLAGSTSRIRVVFGDMTDLLDGESTPTSLTPTTAPLASSWLAEYSPPTAEETEGDGFVLDSVADIGEEGPWDLAILRLAEALPFRPMPPCGILPGKPFQIHVLHHPGDGRGGVHPLLWSVGTVDKPLGDPPVRLLHSANTSGGSSGAPVFDAEFRVVGLHQAGPGQRAASGGSTLNRAVPMSPWSAKLTSLEFPETVPSVPTVEKLDKQGNPVTRTVIGRLGTVERIWRSLFPDATAPERLIAVVGEPGRGLRFTHDLVHTVVTRYGGAYAAIDVANCQRDDATSFADKVAGAFAAATDPRPATGLTTRQREVRSRTAPALSTALAEVARTGGAWLVLEGFDSTAARPSAAVVDLVRQLILELPESPGVRLVLAGWQETLPREFAPSVDFLEPPSAVDIARTFVPPDPPPKVLATLVPRVRKALGPDEPSLNGWCPYPIAERARSEVAVDVGDLIGVLLEELGGAP</sequence>
<dbReference type="Pfam" id="PF13365">
    <property type="entry name" value="Trypsin_2"/>
    <property type="match status" value="1"/>
</dbReference>
<organism evidence="1 2">
    <name type="scientific">Streptomyces flavochromogenes</name>
    <dbReference type="NCBI Taxonomy" id="68199"/>
    <lineage>
        <taxon>Bacteria</taxon>
        <taxon>Bacillati</taxon>
        <taxon>Actinomycetota</taxon>
        <taxon>Actinomycetes</taxon>
        <taxon>Kitasatosporales</taxon>
        <taxon>Streptomycetaceae</taxon>
        <taxon>Streptomyces</taxon>
    </lineage>
</organism>
<dbReference type="Proteomes" id="UP001602370">
    <property type="component" value="Unassembled WGS sequence"/>
</dbReference>
<dbReference type="RefSeq" id="WP_388305080.1">
    <property type="nucleotide sequence ID" value="NZ_JBIBDZ010000001.1"/>
</dbReference>
<dbReference type="Gene3D" id="2.40.10.10">
    <property type="entry name" value="Trypsin-like serine proteases"/>
    <property type="match status" value="1"/>
</dbReference>
<dbReference type="InterPro" id="IPR043504">
    <property type="entry name" value="Peptidase_S1_PA_chymotrypsin"/>
</dbReference>
<reference evidence="1 2" key="1">
    <citation type="submission" date="2024-10" db="EMBL/GenBank/DDBJ databases">
        <title>The Natural Products Discovery Center: Release of the First 8490 Sequenced Strains for Exploring Actinobacteria Biosynthetic Diversity.</title>
        <authorList>
            <person name="Kalkreuter E."/>
            <person name="Kautsar S.A."/>
            <person name="Yang D."/>
            <person name="Bader C.D."/>
            <person name="Teijaro C.N."/>
            <person name="Fluegel L."/>
            <person name="Davis C.M."/>
            <person name="Simpson J.R."/>
            <person name="Lauterbach L."/>
            <person name="Steele A.D."/>
            <person name="Gui C."/>
            <person name="Meng S."/>
            <person name="Li G."/>
            <person name="Viehrig K."/>
            <person name="Ye F."/>
            <person name="Su P."/>
            <person name="Kiefer A.F."/>
            <person name="Nichols A."/>
            <person name="Cepeda A.J."/>
            <person name="Yan W."/>
            <person name="Fan B."/>
            <person name="Jiang Y."/>
            <person name="Adhikari A."/>
            <person name="Zheng C.-J."/>
            <person name="Schuster L."/>
            <person name="Cowan T.M."/>
            <person name="Smanski M.J."/>
            <person name="Chevrette M.G."/>
            <person name="De Carvalho L.P.S."/>
            <person name="Shen B."/>
        </authorList>
    </citation>
    <scope>NUCLEOTIDE SEQUENCE [LARGE SCALE GENOMIC DNA]</scope>
    <source>
        <strain evidence="1 2">NPDC012605</strain>
    </source>
</reference>
<accession>A0ABW6XJM1</accession>
<evidence type="ECO:0000313" key="2">
    <source>
        <dbReference type="Proteomes" id="UP001602370"/>
    </source>
</evidence>
<dbReference type="EMBL" id="JBIBDZ010000001">
    <property type="protein sequence ID" value="MFF5917670.1"/>
    <property type="molecule type" value="Genomic_DNA"/>
</dbReference>
<proteinExistence type="predicted"/>
<dbReference type="InterPro" id="IPR009003">
    <property type="entry name" value="Peptidase_S1_PA"/>
</dbReference>
<keyword evidence="2" id="KW-1185">Reference proteome</keyword>
<dbReference type="SUPFAM" id="SSF50494">
    <property type="entry name" value="Trypsin-like serine proteases"/>
    <property type="match status" value="1"/>
</dbReference>
<evidence type="ECO:0000313" key="1">
    <source>
        <dbReference type="EMBL" id="MFF5917670.1"/>
    </source>
</evidence>